<name>A0A8J5KWS3_ZINOF</name>
<comment type="caution">
    <text evidence="2">The sequence shown here is derived from an EMBL/GenBank/DDBJ whole genome shotgun (WGS) entry which is preliminary data.</text>
</comment>
<organism evidence="2 3">
    <name type="scientific">Zingiber officinale</name>
    <name type="common">Ginger</name>
    <name type="synonym">Amomum zingiber</name>
    <dbReference type="NCBI Taxonomy" id="94328"/>
    <lineage>
        <taxon>Eukaryota</taxon>
        <taxon>Viridiplantae</taxon>
        <taxon>Streptophyta</taxon>
        <taxon>Embryophyta</taxon>
        <taxon>Tracheophyta</taxon>
        <taxon>Spermatophyta</taxon>
        <taxon>Magnoliopsida</taxon>
        <taxon>Liliopsida</taxon>
        <taxon>Zingiberales</taxon>
        <taxon>Zingiberaceae</taxon>
        <taxon>Zingiber</taxon>
    </lineage>
</organism>
<dbReference type="OrthoDB" id="675885at2759"/>
<sequence>MLLKLINNHEEISKLKFEHVVWIVASKECKLQKLQMDVAKKYAGKDVINSEQGINQLAREIAKVCSGVPLILITVRRVMSAKRSWRSDALMQLRQSRMLEVTDMKERDPMFAAFLLSYDSLEDDNMRAPLLCGSLWPEGFKIHKVELIQCWIGLGLINEFNSINKEFHRELSHIETLTFACLLELVDSEHTVGIKMHDLIRDMVLWMVSDYGSNQYKWIVKAHAGLNQLELENEE</sequence>
<evidence type="ECO:0000313" key="3">
    <source>
        <dbReference type="Proteomes" id="UP000734854"/>
    </source>
</evidence>
<feature type="domain" description="Disease resistance protein winged helix" evidence="1">
    <location>
        <begin position="135"/>
        <end position="204"/>
    </location>
</feature>
<dbReference type="PANTHER" id="PTHR33463">
    <property type="entry name" value="NB-ARC DOMAIN-CONTAINING PROTEIN-RELATED"/>
    <property type="match status" value="1"/>
</dbReference>
<dbReference type="Pfam" id="PF23559">
    <property type="entry name" value="WHD_DRP"/>
    <property type="match status" value="1"/>
</dbReference>
<dbReference type="AlphaFoldDB" id="A0A8J5KWS3"/>
<accession>A0A8J5KWS3</accession>
<dbReference type="EMBL" id="JACMSC010000011">
    <property type="protein sequence ID" value="KAG6502253.1"/>
    <property type="molecule type" value="Genomic_DNA"/>
</dbReference>
<protein>
    <recommendedName>
        <fullName evidence="1">Disease resistance protein winged helix domain-containing protein</fullName>
    </recommendedName>
</protein>
<dbReference type="GO" id="GO:0043531">
    <property type="term" value="F:ADP binding"/>
    <property type="evidence" value="ECO:0007669"/>
    <property type="project" value="InterPro"/>
</dbReference>
<evidence type="ECO:0000313" key="2">
    <source>
        <dbReference type="EMBL" id="KAG6502253.1"/>
    </source>
</evidence>
<proteinExistence type="predicted"/>
<dbReference type="InterPro" id="IPR050905">
    <property type="entry name" value="Plant_NBS-LRR"/>
</dbReference>
<keyword evidence="3" id="KW-1185">Reference proteome</keyword>
<gene>
    <name evidence="2" type="ORF">ZIOFF_042142</name>
</gene>
<reference evidence="2 3" key="1">
    <citation type="submission" date="2020-08" db="EMBL/GenBank/DDBJ databases">
        <title>Plant Genome Project.</title>
        <authorList>
            <person name="Zhang R.-G."/>
        </authorList>
    </citation>
    <scope>NUCLEOTIDE SEQUENCE [LARGE SCALE GENOMIC DNA]</scope>
    <source>
        <tissue evidence="2">Rhizome</tissue>
    </source>
</reference>
<evidence type="ECO:0000259" key="1">
    <source>
        <dbReference type="Pfam" id="PF23559"/>
    </source>
</evidence>
<dbReference type="Proteomes" id="UP000734854">
    <property type="component" value="Unassembled WGS sequence"/>
</dbReference>
<dbReference type="InterPro" id="IPR058922">
    <property type="entry name" value="WHD_DRP"/>
</dbReference>